<dbReference type="Gene3D" id="3.40.50.200">
    <property type="entry name" value="Peptidase S8/S53 domain"/>
    <property type="match status" value="1"/>
</dbReference>
<evidence type="ECO:0000256" key="3">
    <source>
        <dbReference type="ARBA" id="ARBA00022801"/>
    </source>
</evidence>
<dbReference type="InterPro" id="IPR036852">
    <property type="entry name" value="Peptidase_S8/S53_dom_sf"/>
</dbReference>
<organism evidence="7 8">
    <name type="scientific">Uabimicrobium amorphum</name>
    <dbReference type="NCBI Taxonomy" id="2596890"/>
    <lineage>
        <taxon>Bacteria</taxon>
        <taxon>Pseudomonadati</taxon>
        <taxon>Planctomycetota</taxon>
        <taxon>Candidatus Uabimicrobiia</taxon>
        <taxon>Candidatus Uabimicrobiales</taxon>
        <taxon>Candidatus Uabimicrobiaceae</taxon>
        <taxon>Candidatus Uabimicrobium</taxon>
    </lineage>
</organism>
<reference evidence="7 8" key="1">
    <citation type="submission" date="2019-08" db="EMBL/GenBank/DDBJ databases">
        <title>Complete genome sequence of Candidatus Uab amorphum.</title>
        <authorList>
            <person name="Shiratori T."/>
            <person name="Suzuki S."/>
            <person name="Kakizawa Y."/>
            <person name="Ishida K."/>
        </authorList>
    </citation>
    <scope>NUCLEOTIDE SEQUENCE [LARGE SCALE GENOMIC DNA]</scope>
    <source>
        <strain evidence="7 8">SRT547</strain>
    </source>
</reference>
<dbReference type="PRINTS" id="PR00723">
    <property type="entry name" value="SUBTILISIN"/>
</dbReference>
<feature type="domain" description="Peptidase S8/S53" evidence="6">
    <location>
        <begin position="133"/>
        <end position="398"/>
    </location>
</feature>
<dbReference type="InterPro" id="IPR050131">
    <property type="entry name" value="Peptidase_S8_subtilisin-like"/>
</dbReference>
<dbReference type="InterPro" id="IPR000209">
    <property type="entry name" value="Peptidase_S8/S53_dom"/>
</dbReference>
<keyword evidence="4" id="KW-0720">Serine protease</keyword>
<dbReference type="Pfam" id="PF00082">
    <property type="entry name" value="Peptidase_S8"/>
    <property type="match status" value="1"/>
</dbReference>
<comment type="similarity">
    <text evidence="1 5">Belongs to the peptidase S8 family.</text>
</comment>
<dbReference type="AlphaFoldDB" id="A0A5S9IRI4"/>
<sequence>MKKFKRLIIAICVGITILFARCFMPKANGITVIWENGIKNTKKYSEGKDILNKHNFFISTSSSRDDSDIFIFKGKDYYQSYSDALIKLKEKNLILWAIPKELSNITPKKNKIIASYHKTSRIDKAWEEYEVTGKGINIAIMSDGVDVGHPDLASHIFTNTEEKFDNKDSDKNGVADDVFGYNFIDDNPHTTPKKVGNSPLIKKLGLYDNQGTMSAGIISAIASNSKIVPIKIFSGKKGQSFSENIVIKAVNYASKLKNVKIIVMPWGMSSENVRLKDLIQTIQKKYNTIFICPAGNTKNKVLFPANMKETIAVGMVESNIKPGDQHVDIYAPGKNIPTTNPRYSSSNNDEESLLYTNYSGSCAASCIVGGIVALMCEKNPHLDVHMVQEILKSTSSNGIVDAKAAIAKVVKDLRKSNK</sequence>
<dbReference type="PROSITE" id="PS51892">
    <property type="entry name" value="SUBTILASE"/>
    <property type="match status" value="1"/>
</dbReference>
<name>A0A5S9IRI4_UABAM</name>
<dbReference type="PANTHER" id="PTHR43806:SF11">
    <property type="entry name" value="CEREVISIN-RELATED"/>
    <property type="match status" value="1"/>
</dbReference>
<dbReference type="PANTHER" id="PTHR43806">
    <property type="entry name" value="PEPTIDASE S8"/>
    <property type="match status" value="1"/>
</dbReference>
<dbReference type="KEGG" id="uam:UABAM_04960"/>
<evidence type="ECO:0000256" key="4">
    <source>
        <dbReference type="ARBA" id="ARBA00022825"/>
    </source>
</evidence>
<dbReference type="Proteomes" id="UP000326354">
    <property type="component" value="Chromosome"/>
</dbReference>
<dbReference type="OrthoDB" id="9798386at2"/>
<keyword evidence="2 7" id="KW-0645">Protease</keyword>
<comment type="caution">
    <text evidence="5">Lacks conserved residue(s) required for the propagation of feature annotation.</text>
</comment>
<accession>A0A5S9IRI4</accession>
<dbReference type="GO" id="GO:0006508">
    <property type="term" value="P:proteolysis"/>
    <property type="evidence" value="ECO:0007669"/>
    <property type="project" value="UniProtKB-KW"/>
</dbReference>
<keyword evidence="3" id="KW-0378">Hydrolase</keyword>
<evidence type="ECO:0000313" key="8">
    <source>
        <dbReference type="Proteomes" id="UP000326354"/>
    </source>
</evidence>
<dbReference type="SUPFAM" id="SSF52743">
    <property type="entry name" value="Subtilisin-like"/>
    <property type="match status" value="1"/>
</dbReference>
<dbReference type="EMBL" id="AP019860">
    <property type="protein sequence ID" value="BBM86574.1"/>
    <property type="molecule type" value="Genomic_DNA"/>
</dbReference>
<dbReference type="InterPro" id="IPR015500">
    <property type="entry name" value="Peptidase_S8_subtilisin-rel"/>
</dbReference>
<protein>
    <submittedName>
        <fullName evidence="7">Serine protease</fullName>
    </submittedName>
</protein>
<keyword evidence="8" id="KW-1185">Reference proteome</keyword>
<evidence type="ECO:0000256" key="1">
    <source>
        <dbReference type="ARBA" id="ARBA00011073"/>
    </source>
</evidence>
<proteinExistence type="inferred from homology"/>
<evidence type="ECO:0000259" key="6">
    <source>
        <dbReference type="Pfam" id="PF00082"/>
    </source>
</evidence>
<evidence type="ECO:0000256" key="5">
    <source>
        <dbReference type="PROSITE-ProRule" id="PRU01240"/>
    </source>
</evidence>
<dbReference type="GO" id="GO:0004252">
    <property type="term" value="F:serine-type endopeptidase activity"/>
    <property type="evidence" value="ECO:0007669"/>
    <property type="project" value="InterPro"/>
</dbReference>
<dbReference type="RefSeq" id="WP_151970623.1">
    <property type="nucleotide sequence ID" value="NZ_AP019860.1"/>
</dbReference>
<evidence type="ECO:0000256" key="2">
    <source>
        <dbReference type="ARBA" id="ARBA00022670"/>
    </source>
</evidence>
<evidence type="ECO:0000313" key="7">
    <source>
        <dbReference type="EMBL" id="BBM86574.1"/>
    </source>
</evidence>
<gene>
    <name evidence="7" type="ORF">UABAM_04960</name>
</gene>